<dbReference type="SUPFAM" id="SSF53850">
    <property type="entry name" value="Periplasmic binding protein-like II"/>
    <property type="match status" value="1"/>
</dbReference>
<name>A7I4M9_METB6</name>
<evidence type="ECO:0000256" key="4">
    <source>
        <dbReference type="ARBA" id="ARBA00022519"/>
    </source>
</evidence>
<dbReference type="KEGG" id="mbn:Mboo_0167"/>
<evidence type="ECO:0000256" key="6">
    <source>
        <dbReference type="SAM" id="Phobius"/>
    </source>
</evidence>
<reference evidence="8" key="1">
    <citation type="journal article" date="2015" name="Microbiology">
        <title>Genome of Methanoregula boonei 6A8 reveals adaptations to oligotrophic peatland environments.</title>
        <authorList>
            <person name="Braeuer S."/>
            <person name="Cadillo-Quiroz H."/>
            <person name="Kyrpides N."/>
            <person name="Woyke T."/>
            <person name="Goodwin L."/>
            <person name="Detter C."/>
            <person name="Podell S."/>
            <person name="Yavitt J.B."/>
            <person name="Zinder S.H."/>
        </authorList>
    </citation>
    <scope>NUCLEOTIDE SEQUENCE [LARGE SCALE GENOMIC DNA]</scope>
    <source>
        <strain evidence="8">DSM 21154 / JCM 14090 / 6A8</strain>
    </source>
</reference>
<dbReference type="PANTHER" id="PTHR30024:SF42">
    <property type="entry name" value="ALIPHATIC SULFONATES-BINDING PROTEIN-RELATED"/>
    <property type="match status" value="1"/>
</dbReference>
<dbReference type="HOGENOM" id="CLU_028871_0_0_2"/>
<keyword evidence="6" id="KW-0812">Transmembrane</keyword>
<evidence type="ECO:0000313" key="8">
    <source>
        <dbReference type="Proteomes" id="UP000002408"/>
    </source>
</evidence>
<dbReference type="STRING" id="456442.Mboo_0167"/>
<keyword evidence="3" id="KW-1003">Cell membrane</keyword>
<feature type="transmembrane region" description="Helical" evidence="6">
    <location>
        <begin position="24"/>
        <end position="44"/>
    </location>
</feature>
<evidence type="ECO:0000256" key="2">
    <source>
        <dbReference type="ARBA" id="ARBA00022448"/>
    </source>
</evidence>
<keyword evidence="6" id="KW-1133">Transmembrane helix</keyword>
<keyword evidence="4" id="KW-0997">Cell inner membrane</keyword>
<protein>
    <submittedName>
        <fullName evidence="7">Substrate-binding region of ABC-type glycine betaine transport system</fullName>
    </submittedName>
</protein>
<gene>
    <name evidence="7" type="ordered locus">Mboo_0167</name>
</gene>
<dbReference type="PANTHER" id="PTHR30024">
    <property type="entry name" value="ALIPHATIC SULFONATES-BINDING PROTEIN-RELATED"/>
    <property type="match status" value="1"/>
</dbReference>
<keyword evidence="2" id="KW-0813">Transport</keyword>
<dbReference type="CDD" id="cd13553">
    <property type="entry name" value="PBP2_NrtA_CpmA_like"/>
    <property type="match status" value="1"/>
</dbReference>
<dbReference type="Proteomes" id="UP000002408">
    <property type="component" value="Chromosome"/>
</dbReference>
<organism evidence="7 8">
    <name type="scientific">Methanoregula boonei (strain DSM 21154 / JCM 14090 / 6A8)</name>
    <dbReference type="NCBI Taxonomy" id="456442"/>
    <lineage>
        <taxon>Archaea</taxon>
        <taxon>Methanobacteriati</taxon>
        <taxon>Methanobacteriota</taxon>
        <taxon>Stenosarchaea group</taxon>
        <taxon>Methanomicrobia</taxon>
        <taxon>Methanomicrobiales</taxon>
        <taxon>Methanoregulaceae</taxon>
        <taxon>Methanoregula</taxon>
    </lineage>
</organism>
<dbReference type="eggNOG" id="arCOG01803">
    <property type="taxonomic scope" value="Archaea"/>
</dbReference>
<evidence type="ECO:0000313" key="7">
    <source>
        <dbReference type="EMBL" id="ABS54690.1"/>
    </source>
</evidence>
<dbReference type="InterPro" id="IPR044527">
    <property type="entry name" value="NrtA/CpmA_ABC-bd_dom"/>
</dbReference>
<dbReference type="Gene3D" id="3.40.190.10">
    <property type="entry name" value="Periplasmic binding protein-like II"/>
    <property type="match status" value="2"/>
</dbReference>
<evidence type="ECO:0000256" key="1">
    <source>
        <dbReference type="ARBA" id="ARBA00004308"/>
    </source>
</evidence>
<evidence type="ECO:0000256" key="3">
    <source>
        <dbReference type="ARBA" id="ARBA00022475"/>
    </source>
</evidence>
<keyword evidence="5 6" id="KW-0472">Membrane</keyword>
<keyword evidence="8" id="KW-1185">Reference proteome</keyword>
<dbReference type="AlphaFoldDB" id="A7I4M9"/>
<sequence length="385" mass="42318">MPFSHRHPPGRGPERVTNMVKKEYTYIIAAVVIIAVAVVAFYAFSGSNTANTPVVSSSPAQQQLQPLNVGYLPNNGHAIIFIAQEKGYFEKEGLNVNLVQFQNSAEGTNAIISKKIDVGGFGLVPLIYISKGYNETIIGGLDGDAAGLVVTSDKADQYQNLTKFSDLTVFKGKTIATVRASTGDIHFRDALTKAGLNLTTDVTIVELANPQLVLDAVKSGKADAGMVWTPYMEQSETEGFTVVLYTGDFYPNHPCCRIAVLTDNLNANRDTYVKFERALIESYEWLKQNPNASVDIVGKYVPVNRSVLQDAMTDNETYNSPDPNLHAIDNVYAMMKNMNYINTTVNIDDHVDTSVYKQALDELAKENPSDPFYAQQEAIYQTQDG</sequence>
<evidence type="ECO:0000256" key="5">
    <source>
        <dbReference type="ARBA" id="ARBA00023136"/>
    </source>
</evidence>
<comment type="subcellular location">
    <subcellularLocation>
        <location evidence="1">Endomembrane system</location>
    </subcellularLocation>
</comment>
<proteinExistence type="predicted"/>
<dbReference type="EMBL" id="CP000780">
    <property type="protein sequence ID" value="ABS54690.1"/>
    <property type="molecule type" value="Genomic_DNA"/>
</dbReference>
<dbReference type="GO" id="GO:0012505">
    <property type="term" value="C:endomembrane system"/>
    <property type="evidence" value="ECO:0007669"/>
    <property type="project" value="UniProtKB-SubCell"/>
</dbReference>
<dbReference type="Pfam" id="PF13379">
    <property type="entry name" value="NMT1_2"/>
    <property type="match status" value="1"/>
</dbReference>
<accession>A7I4M9</accession>